<evidence type="ECO:0000313" key="3">
    <source>
        <dbReference type="Proteomes" id="UP001526426"/>
    </source>
</evidence>
<dbReference type="Pfam" id="PF00753">
    <property type="entry name" value="Lactamase_B"/>
    <property type="match status" value="1"/>
</dbReference>
<dbReference type="PANTHER" id="PTHR11203:SF37">
    <property type="entry name" value="INTEGRATOR COMPLEX SUBUNIT 11"/>
    <property type="match status" value="1"/>
</dbReference>
<sequence>MGSLRLISSSHQPDLVCLPYGVGHDREGVCLLVKMGEYRILLDCGLPDISPLLEEKDAPADLVFCSHAHEDHARGLLDLHDCFPDLPIYGSEATAELLHLNWLDSEPINPIPRFCQTLPWRSPVHFFENLQGQLFPAGHLPGAAALLLTYSTPQRAYTLLYTGDFFLSNSRLVEGLSLETLRGSSPDVLIVEGSYGTARHPRRRQLEKQLMSQIDRAIAENCSVLLPVPPLGLGQEILMLLRSHHQFTGRNLDIWVTDPVATVCDDYLKLLPHLPTAVQNFARHQPLFWDEQVLPRVRRLDPDHWPQLGQTPTIVLVDQNAPWPDYSKELSGAWVILVPEKRRPDETWYQTVPPNLRHETYLLAEHSDGRNTTQLIHNIRPQHVLFVHGTPRDLTDLTSLEELQNRYHLHCPNPGTLVELPVGDRFIQPAAPTDTHYEGEINEIGATININLPGSITQTPRWNTFADTGLVEARWQGDELVLRGISQRELLSQSNNAKLQASLDCCRNCFHQRGQRCYNPASPLYGFKVTPEGYCPVFEAKSGGEDLTVDES</sequence>
<keyword evidence="3" id="KW-1185">Reference proteome</keyword>
<proteinExistence type="predicted"/>
<evidence type="ECO:0000259" key="1">
    <source>
        <dbReference type="SMART" id="SM00849"/>
    </source>
</evidence>
<dbReference type="Proteomes" id="UP001526426">
    <property type="component" value="Unassembled WGS sequence"/>
</dbReference>
<evidence type="ECO:0000313" key="2">
    <source>
        <dbReference type="EMBL" id="MCW6037948.1"/>
    </source>
</evidence>
<protein>
    <submittedName>
        <fullName evidence="2">MBL fold metallo-hydrolase</fullName>
    </submittedName>
</protein>
<dbReference type="EMBL" id="JAIHOM010000099">
    <property type="protein sequence ID" value="MCW6037948.1"/>
    <property type="molecule type" value="Genomic_DNA"/>
</dbReference>
<dbReference type="SUPFAM" id="SSF56281">
    <property type="entry name" value="Metallo-hydrolase/oxidoreductase"/>
    <property type="match status" value="1"/>
</dbReference>
<organism evidence="2 3">
    <name type="scientific">Spirulina subsalsa FACHB-351</name>
    <dbReference type="NCBI Taxonomy" id="234711"/>
    <lineage>
        <taxon>Bacteria</taxon>
        <taxon>Bacillati</taxon>
        <taxon>Cyanobacteriota</taxon>
        <taxon>Cyanophyceae</taxon>
        <taxon>Spirulinales</taxon>
        <taxon>Spirulinaceae</taxon>
        <taxon>Spirulina</taxon>
    </lineage>
</organism>
<comment type="caution">
    <text evidence="2">The sequence shown here is derived from an EMBL/GenBank/DDBJ whole genome shotgun (WGS) entry which is preliminary data.</text>
</comment>
<dbReference type="InterPro" id="IPR001279">
    <property type="entry name" value="Metallo-B-lactamas"/>
</dbReference>
<accession>A0ABT3L8W0</accession>
<feature type="domain" description="Metallo-beta-lactamase" evidence="1">
    <location>
        <begin position="27"/>
        <end position="200"/>
    </location>
</feature>
<dbReference type="SMART" id="SM00849">
    <property type="entry name" value="Lactamase_B"/>
    <property type="match status" value="1"/>
</dbReference>
<dbReference type="Gene3D" id="3.60.15.10">
    <property type="entry name" value="Ribonuclease Z/Hydroxyacylglutathione hydrolase-like"/>
    <property type="match status" value="1"/>
</dbReference>
<dbReference type="InterPro" id="IPR036866">
    <property type="entry name" value="RibonucZ/Hydroxyglut_hydro"/>
</dbReference>
<reference evidence="2 3" key="1">
    <citation type="submission" date="2021-08" db="EMBL/GenBank/DDBJ databases">
        <title>Draft genome sequence of Spirulina subsalsa with high tolerance to salinity and hype-accumulation of phycocyanin.</title>
        <authorList>
            <person name="Pei H."/>
            <person name="Jiang L."/>
        </authorList>
    </citation>
    <scope>NUCLEOTIDE SEQUENCE [LARGE SCALE GENOMIC DNA]</scope>
    <source>
        <strain evidence="2 3">FACHB-351</strain>
    </source>
</reference>
<name>A0ABT3L8W0_9CYAN</name>
<dbReference type="PANTHER" id="PTHR11203">
    <property type="entry name" value="CLEAVAGE AND POLYADENYLATION SPECIFICITY FACTOR FAMILY MEMBER"/>
    <property type="match status" value="1"/>
</dbReference>
<gene>
    <name evidence="2" type="ORF">K4A83_16950</name>
</gene>
<dbReference type="RefSeq" id="WP_265265836.1">
    <property type="nucleotide sequence ID" value="NZ_JAIHOM010000099.1"/>
</dbReference>
<dbReference type="InterPro" id="IPR050698">
    <property type="entry name" value="MBL"/>
</dbReference>